<evidence type="ECO:0000313" key="2">
    <source>
        <dbReference type="Proteomes" id="UP000464374"/>
    </source>
</evidence>
<reference evidence="1 2" key="1">
    <citation type="submission" date="2020-01" db="EMBL/GenBank/DDBJ databases">
        <title>Complete genome sequence of a human oral phylogroup 1 Treponema sp. strain ATCC 700766, originally isolated from periodontitis dental plaque.</title>
        <authorList>
            <person name="Chan Y."/>
            <person name="Huo Y.-B."/>
            <person name="Yu X.-L."/>
            <person name="Zeng H."/>
            <person name="Leung W.-K."/>
            <person name="Watt R.M."/>
        </authorList>
    </citation>
    <scope>NUCLEOTIDE SEQUENCE [LARGE SCALE GENOMIC DNA]</scope>
    <source>
        <strain evidence="1 2">OMZ 804</strain>
    </source>
</reference>
<dbReference type="RefSeq" id="WP_162663191.1">
    <property type="nucleotide sequence ID" value="NZ_CP048020.1"/>
</dbReference>
<protein>
    <submittedName>
        <fullName evidence="1">Uncharacterized protein</fullName>
    </submittedName>
</protein>
<name>A0A6P1XZW4_9SPIR</name>
<sequence>MGLDKEKLNQMIEEFGEPMKEMLKKLGFDVGNDFKKSLSDGMSSALTTALGDAAYNADWGSFKKSFAAEMKKAIIQAAVESAGIKKKVDAIIQDIMKDGKITGDEVTGTIDKLKNLYDNLEGNMAELSKITKALEGGVELKSKASGSIIQQLSGADRDVLLEAIREGFKTINQVIDLKETTIQHLTATQIIINSVTYNSYNSTINITATEQTDLRAVLTEIVQQALAG</sequence>
<organism evidence="1 2">
    <name type="scientific">Treponema vincentii</name>
    <dbReference type="NCBI Taxonomy" id="69710"/>
    <lineage>
        <taxon>Bacteria</taxon>
        <taxon>Pseudomonadati</taxon>
        <taxon>Spirochaetota</taxon>
        <taxon>Spirochaetia</taxon>
        <taxon>Spirochaetales</taxon>
        <taxon>Treponemataceae</taxon>
        <taxon>Treponema</taxon>
    </lineage>
</organism>
<dbReference type="Proteomes" id="UP000464374">
    <property type="component" value="Chromosome"/>
</dbReference>
<gene>
    <name evidence="1" type="ORF">GWP43_05055</name>
</gene>
<evidence type="ECO:0000313" key="1">
    <source>
        <dbReference type="EMBL" id="QHX42915.1"/>
    </source>
</evidence>
<dbReference type="EMBL" id="CP048020">
    <property type="protein sequence ID" value="QHX42915.1"/>
    <property type="molecule type" value="Genomic_DNA"/>
</dbReference>
<accession>A0A6P1XZW4</accession>
<dbReference type="KEGG" id="trz:GWP43_05055"/>
<dbReference type="AlphaFoldDB" id="A0A6P1XZW4"/>
<proteinExistence type="predicted"/>